<dbReference type="SUPFAM" id="SSF56037">
    <property type="entry name" value="PheT/TilS domain"/>
    <property type="match status" value="1"/>
</dbReference>
<dbReference type="PANTHER" id="PTHR39209:SF2">
    <property type="entry name" value="CYTOPLASMIC PROTEIN"/>
    <property type="match status" value="1"/>
</dbReference>
<reference evidence="3" key="1">
    <citation type="journal article" date="2014" name="Int. J. Syst. Evol. Microbiol.">
        <title>Complete genome sequence of Corynebacterium casei LMG S-19264T (=DSM 44701T), isolated from a smear-ripened cheese.</title>
        <authorList>
            <consortium name="US DOE Joint Genome Institute (JGI-PGF)"/>
            <person name="Walter F."/>
            <person name="Albersmeier A."/>
            <person name="Kalinowski J."/>
            <person name="Ruckert C."/>
        </authorList>
    </citation>
    <scope>NUCLEOTIDE SEQUENCE</scope>
    <source>
        <strain evidence="3">JCM 31740</strain>
    </source>
</reference>
<dbReference type="EMBL" id="AP018553">
    <property type="protein sequence ID" value="BBD71714.1"/>
    <property type="molecule type" value="Genomic_DNA"/>
</dbReference>
<dbReference type="Pfam" id="PF03483">
    <property type="entry name" value="B3_4"/>
    <property type="match status" value="1"/>
</dbReference>
<reference evidence="2" key="3">
    <citation type="journal article" date="2019" name="BMC Res. Notes">
        <title>Complete genome sequence of the Sulfodiicoccus acidiphilus strain HS-1T, the first crenarchaeon that lacks polB3, isolated from an acidic hot spring in Ohwaku-dani, Hakone, Japan.</title>
        <authorList>
            <person name="Sakai H.D."/>
            <person name="Kurosawa N."/>
        </authorList>
    </citation>
    <scope>NUCLEOTIDE SEQUENCE</scope>
    <source>
        <strain evidence="2">HS-1</strain>
    </source>
</reference>
<dbReference type="Proteomes" id="UP000616143">
    <property type="component" value="Unassembled WGS sequence"/>
</dbReference>
<reference evidence="3" key="4">
    <citation type="submission" date="2020-09" db="EMBL/GenBank/DDBJ databases">
        <authorList>
            <person name="Sun Q."/>
            <person name="Ohkuma M."/>
        </authorList>
    </citation>
    <scope>NUCLEOTIDE SEQUENCE</scope>
    <source>
        <strain evidence="3">JCM 31740</strain>
    </source>
</reference>
<reference evidence="4" key="2">
    <citation type="submission" date="2018-04" db="EMBL/GenBank/DDBJ databases">
        <title>Complete genome sequence of Sulfodiicoccus acidiphilus strain HS-1.</title>
        <authorList>
            <person name="Sakai H.D."/>
            <person name="Kurosawa N."/>
        </authorList>
    </citation>
    <scope>NUCLEOTIDE SEQUENCE [LARGE SCALE GENOMIC DNA]</scope>
    <source>
        <strain evidence="4">HS-1</strain>
    </source>
</reference>
<dbReference type="PANTHER" id="PTHR39209">
    <property type="match status" value="1"/>
</dbReference>
<feature type="domain" description="B3/B4 tRNA-binding" evidence="1">
    <location>
        <begin position="56"/>
        <end position="208"/>
    </location>
</feature>
<gene>
    <name evidence="3" type="ORF">GCM10007116_00430</name>
    <name evidence="2" type="ORF">HS1genome_0103</name>
</gene>
<dbReference type="EMBL" id="BMQS01000001">
    <property type="protein sequence ID" value="GGT86406.1"/>
    <property type="molecule type" value="Genomic_DNA"/>
</dbReference>
<sequence>MTIEVEEDCRRLGIFVATSSAEKVKVEQSPEELRREVESIKEEIKGEDLTRNPVVRAYREFYWRIGLDPTKVRPSGEALRRRLINGRDFPFINNVVDSGNLASVRTLVPIGLYDLDKVKGTPRITVSRGGESFHPIGGNVDSLSSGIPIMRDDEKVMHVFPHRDSRLTAISQSTTKLLIVAAGVPNVPRELLLEAIKLTLYYLEKYCGASGKEVVVI</sequence>
<dbReference type="RefSeq" id="WP_126449046.1">
    <property type="nucleotide sequence ID" value="NZ_AP018553.1"/>
</dbReference>
<dbReference type="SMART" id="SM00873">
    <property type="entry name" value="B3_4"/>
    <property type="match status" value="1"/>
</dbReference>
<dbReference type="GO" id="GO:0004826">
    <property type="term" value="F:phenylalanine-tRNA ligase activity"/>
    <property type="evidence" value="ECO:0007669"/>
    <property type="project" value="InterPro"/>
</dbReference>
<evidence type="ECO:0000313" key="3">
    <source>
        <dbReference type="EMBL" id="GGT86406.1"/>
    </source>
</evidence>
<evidence type="ECO:0000259" key="1">
    <source>
        <dbReference type="SMART" id="SM00873"/>
    </source>
</evidence>
<dbReference type="InterPro" id="IPR005146">
    <property type="entry name" value="B3/B4_tRNA-bd"/>
</dbReference>
<evidence type="ECO:0000313" key="2">
    <source>
        <dbReference type="EMBL" id="BBD71714.1"/>
    </source>
</evidence>
<dbReference type="AlphaFoldDB" id="A0A348B0L2"/>
<dbReference type="Proteomes" id="UP000276741">
    <property type="component" value="Chromosome"/>
</dbReference>
<organism evidence="2 4">
    <name type="scientific">Sulfodiicoccus acidiphilus</name>
    <dbReference type="NCBI Taxonomy" id="1670455"/>
    <lineage>
        <taxon>Archaea</taxon>
        <taxon>Thermoproteota</taxon>
        <taxon>Thermoprotei</taxon>
        <taxon>Sulfolobales</taxon>
        <taxon>Sulfolobaceae</taxon>
        <taxon>Sulfodiicoccus</taxon>
    </lineage>
</organism>
<dbReference type="GeneID" id="38665594"/>
<name>A0A348B0L2_9CREN</name>
<protein>
    <recommendedName>
        <fullName evidence="1">B3/B4 tRNA-binding domain-containing protein</fullName>
    </recommendedName>
</protein>
<dbReference type="Gene3D" id="3.50.40.10">
    <property type="entry name" value="Phenylalanyl-trna Synthetase, Chain B, domain 3"/>
    <property type="match status" value="1"/>
</dbReference>
<evidence type="ECO:0000313" key="4">
    <source>
        <dbReference type="Proteomes" id="UP000276741"/>
    </source>
</evidence>
<dbReference type="InterPro" id="IPR020825">
    <property type="entry name" value="Phe-tRNA_synthase-like_B3/B4"/>
</dbReference>
<dbReference type="GO" id="GO:0003723">
    <property type="term" value="F:RNA binding"/>
    <property type="evidence" value="ECO:0007669"/>
    <property type="project" value="InterPro"/>
</dbReference>
<accession>A0A348B0L2</accession>
<keyword evidence="4" id="KW-1185">Reference proteome</keyword>
<dbReference type="KEGG" id="sacd:HS1genome_0103"/>
<proteinExistence type="predicted"/>
<dbReference type="OrthoDB" id="35982at2157"/>